<dbReference type="PANTHER" id="PTHR30619">
    <property type="entry name" value="DNA INTERNALIZATION/COMPETENCE PROTEIN COMEC/REC2"/>
    <property type="match status" value="1"/>
</dbReference>
<accession>A0A327QJE8</accession>
<feature type="transmembrane region" description="Helical" evidence="6">
    <location>
        <begin position="12"/>
        <end position="39"/>
    </location>
</feature>
<feature type="transmembrane region" description="Helical" evidence="6">
    <location>
        <begin position="51"/>
        <end position="71"/>
    </location>
</feature>
<dbReference type="InterPro" id="IPR025405">
    <property type="entry name" value="DUF4131"/>
</dbReference>
<organism evidence="9 10">
    <name type="scientific">Chitinophaga skermanii</name>
    <dbReference type="NCBI Taxonomy" id="331697"/>
    <lineage>
        <taxon>Bacteria</taxon>
        <taxon>Pseudomonadati</taxon>
        <taxon>Bacteroidota</taxon>
        <taxon>Chitinophagia</taxon>
        <taxon>Chitinophagales</taxon>
        <taxon>Chitinophagaceae</taxon>
        <taxon>Chitinophaga</taxon>
    </lineage>
</organism>
<dbReference type="EMBL" id="QLLL01000005">
    <property type="protein sequence ID" value="RAJ03854.1"/>
    <property type="molecule type" value="Genomic_DNA"/>
</dbReference>
<feature type="transmembrane region" description="Helical" evidence="6">
    <location>
        <begin position="282"/>
        <end position="306"/>
    </location>
</feature>
<feature type="transmembrane region" description="Helical" evidence="6">
    <location>
        <begin position="249"/>
        <end position="270"/>
    </location>
</feature>
<sequence>MLRLLVPYCIGIAVHLLLPGMLWCFFFIALLVICGFVVFRFIPLRWRFVGYGFWGYGLILVLMSVGCWMSYGEDIRLKPQYYGHFQATAYILDIAEPPIERKHVFRAIANIKSILVNNNWIPATGKVMVFCRKDSLPNQLNHGDRIIITKSLQPIAASGNPGNFDYQAYAARQQLFHQVFLQRNELRILKSNTHSRLDYWLMRTRAKCLQIMKTYIPDPLAVGVAEALLIGYRFELDDQIIQTYTNTGVIHIIAISGLHLGLLYISLVGLLKYLPNGRCFDWARACMLIGLLWLFSLLTGASASVLRSAVMFTCMAVGQYVLRRPANIYNTLAGSAMLLLWYRPSLLLDVGFQLSYLAVIGIVVGSKKLVGVWIPPYKWMMIIWQMLAVTLSAQVFTTPICLYYFHQFPNYFLLANLLAVPISTVILYAEIVLLFCSSWGVVASFIGKVIGWAIACMNAIIAWISDLPGALWIGIHVSAVQTALSYLVIVLIVAVLLLQWRRGWWLVGLTVWGMVCRHVWEQYQFNHQRKLIIYNLKGTAALDCIVGRTAYYWQDTTNHKREVMASRDYFRVEKLLALGRVGNIACMKGMRIAWIDHDFKPFQVKKKLQVDYIVLTGNPRISIQEIISIYTCKMIIFDASNNLRHVQGWKNDCNKLPLRCISVLSEGALVVNF</sequence>
<dbReference type="Proteomes" id="UP000249547">
    <property type="component" value="Unassembled WGS sequence"/>
</dbReference>
<keyword evidence="3 6" id="KW-0812">Transmembrane</keyword>
<dbReference type="PANTHER" id="PTHR30619:SF1">
    <property type="entry name" value="RECOMBINATION PROTEIN 2"/>
    <property type="match status" value="1"/>
</dbReference>
<evidence type="ECO:0000259" key="7">
    <source>
        <dbReference type="Pfam" id="PF03772"/>
    </source>
</evidence>
<feature type="domain" description="DUF4131" evidence="8">
    <location>
        <begin position="19"/>
        <end position="185"/>
    </location>
</feature>
<evidence type="ECO:0000256" key="2">
    <source>
        <dbReference type="ARBA" id="ARBA00022475"/>
    </source>
</evidence>
<dbReference type="NCBIfam" id="TIGR00360">
    <property type="entry name" value="ComEC_N-term"/>
    <property type="match status" value="1"/>
</dbReference>
<dbReference type="GO" id="GO:0005886">
    <property type="term" value="C:plasma membrane"/>
    <property type="evidence" value="ECO:0007669"/>
    <property type="project" value="UniProtKB-SubCell"/>
</dbReference>
<evidence type="ECO:0000256" key="3">
    <source>
        <dbReference type="ARBA" id="ARBA00022692"/>
    </source>
</evidence>
<feature type="transmembrane region" description="Helical" evidence="6">
    <location>
        <begin position="411"/>
        <end position="435"/>
    </location>
</feature>
<feature type="transmembrane region" description="Helical" evidence="6">
    <location>
        <begin position="470"/>
        <end position="497"/>
    </location>
</feature>
<dbReference type="InterPro" id="IPR004477">
    <property type="entry name" value="ComEC_N"/>
</dbReference>
<comment type="caution">
    <text evidence="9">The sequence shown here is derived from an EMBL/GenBank/DDBJ whole genome shotgun (WGS) entry which is preliminary data.</text>
</comment>
<feature type="transmembrane region" description="Helical" evidence="6">
    <location>
        <begin position="442"/>
        <end position="464"/>
    </location>
</feature>
<evidence type="ECO:0000313" key="10">
    <source>
        <dbReference type="Proteomes" id="UP000249547"/>
    </source>
</evidence>
<name>A0A327QJE8_9BACT</name>
<feature type="domain" description="ComEC/Rec2-related protein" evidence="7">
    <location>
        <begin position="228"/>
        <end position="496"/>
    </location>
</feature>
<keyword evidence="2" id="KW-1003">Cell membrane</keyword>
<keyword evidence="4 6" id="KW-1133">Transmembrane helix</keyword>
<proteinExistence type="predicted"/>
<protein>
    <submittedName>
        <fullName evidence="9">Competence protein ComEC</fullName>
    </submittedName>
</protein>
<dbReference type="Pfam" id="PF03772">
    <property type="entry name" value="Competence"/>
    <property type="match status" value="1"/>
</dbReference>
<evidence type="ECO:0000259" key="8">
    <source>
        <dbReference type="Pfam" id="PF13567"/>
    </source>
</evidence>
<evidence type="ECO:0000256" key="6">
    <source>
        <dbReference type="SAM" id="Phobius"/>
    </source>
</evidence>
<evidence type="ECO:0000256" key="1">
    <source>
        <dbReference type="ARBA" id="ARBA00004651"/>
    </source>
</evidence>
<evidence type="ECO:0000313" key="9">
    <source>
        <dbReference type="EMBL" id="RAJ03854.1"/>
    </source>
</evidence>
<gene>
    <name evidence="9" type="ORF">LX64_02731</name>
</gene>
<evidence type="ECO:0000256" key="4">
    <source>
        <dbReference type="ARBA" id="ARBA00022989"/>
    </source>
</evidence>
<feature type="transmembrane region" description="Helical" evidence="6">
    <location>
        <begin position="382"/>
        <end position="405"/>
    </location>
</feature>
<dbReference type="AlphaFoldDB" id="A0A327QJE8"/>
<feature type="transmembrane region" description="Helical" evidence="6">
    <location>
        <begin position="350"/>
        <end position="370"/>
    </location>
</feature>
<keyword evidence="10" id="KW-1185">Reference proteome</keyword>
<keyword evidence="5 6" id="KW-0472">Membrane</keyword>
<dbReference type="InterPro" id="IPR052159">
    <property type="entry name" value="Competence_DNA_uptake"/>
</dbReference>
<feature type="transmembrane region" description="Helical" evidence="6">
    <location>
        <begin position="327"/>
        <end position="344"/>
    </location>
</feature>
<dbReference type="Pfam" id="PF13567">
    <property type="entry name" value="DUF4131"/>
    <property type="match status" value="1"/>
</dbReference>
<comment type="subcellular location">
    <subcellularLocation>
        <location evidence="1">Cell membrane</location>
        <topology evidence="1">Multi-pass membrane protein</topology>
    </subcellularLocation>
</comment>
<dbReference type="OrthoDB" id="9761531at2"/>
<evidence type="ECO:0000256" key="5">
    <source>
        <dbReference type="ARBA" id="ARBA00023136"/>
    </source>
</evidence>
<reference evidence="9 10" key="1">
    <citation type="submission" date="2018-06" db="EMBL/GenBank/DDBJ databases">
        <title>Genomic Encyclopedia of Archaeal and Bacterial Type Strains, Phase II (KMG-II): from individual species to whole genera.</title>
        <authorList>
            <person name="Goeker M."/>
        </authorList>
    </citation>
    <scope>NUCLEOTIDE SEQUENCE [LARGE SCALE GENOMIC DNA]</scope>
    <source>
        <strain evidence="9 10">DSM 23857</strain>
    </source>
</reference>